<feature type="transmembrane region" description="Helical" evidence="1">
    <location>
        <begin position="178"/>
        <end position="197"/>
    </location>
</feature>
<dbReference type="RefSeq" id="WP_075797366.1">
    <property type="nucleotide sequence ID" value="NZ_CP015583.1"/>
</dbReference>
<dbReference type="KEGG" id="rgi:RGI145_04170"/>
<feature type="transmembrane region" description="Helical" evidence="1">
    <location>
        <begin position="147"/>
        <end position="166"/>
    </location>
</feature>
<keyword evidence="1" id="KW-0812">Transmembrane</keyword>
<dbReference type="eggNOG" id="COG1835">
    <property type="taxonomic scope" value="Bacteria"/>
</dbReference>
<proteinExistence type="predicted"/>
<dbReference type="PANTHER" id="PTHR23028:SF131">
    <property type="entry name" value="BLR2367 PROTEIN"/>
    <property type="match status" value="1"/>
</dbReference>
<dbReference type="InterPro" id="IPR050879">
    <property type="entry name" value="Acyltransferase_3"/>
</dbReference>
<dbReference type="Pfam" id="PF01757">
    <property type="entry name" value="Acyl_transf_3"/>
    <property type="match status" value="1"/>
</dbReference>
<feature type="transmembrane region" description="Helical" evidence="1">
    <location>
        <begin position="265"/>
        <end position="283"/>
    </location>
</feature>
<dbReference type="InterPro" id="IPR002656">
    <property type="entry name" value="Acyl_transf_3_dom"/>
</dbReference>
<feature type="transmembrane region" description="Helical" evidence="1">
    <location>
        <begin position="325"/>
        <end position="347"/>
    </location>
</feature>
<keyword evidence="1" id="KW-1133">Transmembrane helix</keyword>
<evidence type="ECO:0000313" key="4">
    <source>
        <dbReference type="Proteomes" id="UP000185494"/>
    </source>
</evidence>
<feature type="transmembrane region" description="Helical" evidence="1">
    <location>
        <begin position="58"/>
        <end position="80"/>
    </location>
</feature>
<dbReference type="Proteomes" id="UP000185494">
    <property type="component" value="Chromosome 1"/>
</dbReference>
<feature type="transmembrane region" description="Helical" evidence="1">
    <location>
        <begin position="203"/>
        <end position="222"/>
    </location>
</feature>
<reference evidence="3 4" key="1">
    <citation type="submission" date="2016-05" db="EMBL/GenBank/DDBJ databases">
        <title>Complete Genome and Methylome Analysis of Psychrotrophic Bacterial Isolates from Antarctic Lake Untersee.</title>
        <authorList>
            <person name="Fomenkov A."/>
            <person name="Akimov V.N."/>
            <person name="Vasilyeva L.V."/>
            <person name="Andersen D."/>
            <person name="Vincze T."/>
            <person name="Roberts R.J."/>
        </authorList>
    </citation>
    <scope>NUCLEOTIDE SEQUENCE [LARGE SCALE GENOMIC DNA]</scope>
    <source>
        <strain evidence="3 4">U14-5</strain>
    </source>
</reference>
<accession>A0A1L7ACB6</accession>
<dbReference type="AlphaFoldDB" id="A0A1L7ACB6"/>
<feature type="domain" description="Acyltransferase 3" evidence="2">
    <location>
        <begin position="16"/>
        <end position="344"/>
    </location>
</feature>
<evidence type="ECO:0000259" key="2">
    <source>
        <dbReference type="Pfam" id="PF01757"/>
    </source>
</evidence>
<keyword evidence="1" id="KW-0472">Membrane</keyword>
<evidence type="ECO:0000256" key="1">
    <source>
        <dbReference type="SAM" id="Phobius"/>
    </source>
</evidence>
<dbReference type="PANTHER" id="PTHR23028">
    <property type="entry name" value="ACETYLTRANSFERASE"/>
    <property type="match status" value="1"/>
</dbReference>
<feature type="transmembrane region" description="Helical" evidence="1">
    <location>
        <begin position="290"/>
        <end position="319"/>
    </location>
</feature>
<sequence>MATAENPAPRPKLRLDYLDALRGLAALAVGYFHMAMSIREQGLPLSPGEAPVMDLLTLGLDLGKAAVVLFFTISGFIVPISLSRGGHAPVRRFLFSRFFRLYPLYWLALALCLLVSLLQAHDWPLRTILANLTMVQGFMGFPDINGVAWTLQIEMVFYVLCLGLFLSGRLDSVQSQFLAVMAFLAAGLALAVLRYMLVLKLPVALPLALSVMFFGCLWRGYVIEDRADARRASFRALLAFAVLLPPICLLAYNHDFGYNETWWRYLVTYFVSLGLFALCTTVLRMNLRPLAWLGAVSYSIYLLQSPIWGLTSILGLAPFPIPYGAHLYIAVVMGITVGISALTYYWVEKPMISLGRRLADSMPRRRDAPAVAMADNTM</sequence>
<feature type="transmembrane region" description="Helical" evidence="1">
    <location>
        <begin position="234"/>
        <end position="253"/>
    </location>
</feature>
<protein>
    <recommendedName>
        <fullName evidence="2">Acyltransferase 3 domain-containing protein</fullName>
    </recommendedName>
</protein>
<gene>
    <name evidence="3" type="ORF">RGI145_04170</name>
</gene>
<feature type="transmembrane region" description="Helical" evidence="1">
    <location>
        <begin position="101"/>
        <end position="120"/>
    </location>
</feature>
<dbReference type="GO" id="GO:0016020">
    <property type="term" value="C:membrane"/>
    <property type="evidence" value="ECO:0007669"/>
    <property type="project" value="TreeGrafter"/>
</dbReference>
<dbReference type="GO" id="GO:0000271">
    <property type="term" value="P:polysaccharide biosynthetic process"/>
    <property type="evidence" value="ECO:0007669"/>
    <property type="project" value="TreeGrafter"/>
</dbReference>
<dbReference type="EMBL" id="CP015583">
    <property type="protein sequence ID" value="APT56422.1"/>
    <property type="molecule type" value="Genomic_DNA"/>
</dbReference>
<name>A0A1L7ACB6_9PROT</name>
<evidence type="ECO:0000313" key="3">
    <source>
        <dbReference type="EMBL" id="APT56422.1"/>
    </source>
</evidence>
<organism evidence="3 4">
    <name type="scientific">Roseomonas gilardii</name>
    <dbReference type="NCBI Taxonomy" id="257708"/>
    <lineage>
        <taxon>Bacteria</taxon>
        <taxon>Pseudomonadati</taxon>
        <taxon>Pseudomonadota</taxon>
        <taxon>Alphaproteobacteria</taxon>
        <taxon>Acetobacterales</taxon>
        <taxon>Roseomonadaceae</taxon>
        <taxon>Roseomonas</taxon>
    </lineage>
</organism>
<feature type="transmembrane region" description="Helical" evidence="1">
    <location>
        <begin position="20"/>
        <end position="38"/>
    </location>
</feature>
<dbReference type="GO" id="GO:0016747">
    <property type="term" value="F:acyltransferase activity, transferring groups other than amino-acyl groups"/>
    <property type="evidence" value="ECO:0007669"/>
    <property type="project" value="InterPro"/>
</dbReference>
<dbReference type="STRING" id="257708.RGI145_04170"/>